<organism evidence="1 2">
    <name type="scientific">Hydrogenovibrio crunogenus</name>
    <dbReference type="NCBI Taxonomy" id="39765"/>
    <lineage>
        <taxon>Bacteria</taxon>
        <taxon>Pseudomonadati</taxon>
        <taxon>Pseudomonadota</taxon>
        <taxon>Gammaproteobacteria</taxon>
        <taxon>Thiotrichales</taxon>
        <taxon>Piscirickettsiaceae</taxon>
        <taxon>Hydrogenovibrio</taxon>
    </lineage>
</organism>
<dbReference type="AlphaFoldDB" id="A0A4P7P1C5"/>
<accession>A0A4P7P1C5</accession>
<evidence type="ECO:0000313" key="1">
    <source>
        <dbReference type="EMBL" id="QBZ83032.1"/>
    </source>
</evidence>
<dbReference type="SUPFAM" id="SSF158668">
    <property type="entry name" value="MtlR-like"/>
    <property type="match status" value="1"/>
</dbReference>
<dbReference type="OrthoDB" id="1450550at2"/>
<dbReference type="EMBL" id="CP032096">
    <property type="protein sequence ID" value="QBZ83032.1"/>
    <property type="molecule type" value="Genomic_DNA"/>
</dbReference>
<proteinExistence type="predicted"/>
<keyword evidence="2" id="KW-1185">Reference proteome</keyword>
<dbReference type="RefSeq" id="WP_135795689.1">
    <property type="nucleotide sequence ID" value="NZ_CP032096.1"/>
</dbReference>
<reference evidence="1 2" key="1">
    <citation type="submission" date="2018-08" db="EMBL/GenBank/DDBJ databases">
        <title>Horizontal acquisition of hydrogen conversion ability and other habitat adaptations in Hydrogenovibrio crunogenus strains.</title>
        <authorList>
            <person name="Gonnella G."/>
            <person name="Adam N."/>
            <person name="Perner M."/>
        </authorList>
    </citation>
    <scope>NUCLEOTIDE SEQUENCE [LARGE SCALE GENOMIC DNA]</scope>
    <source>
        <strain evidence="1 2">SP-41</strain>
    </source>
</reference>
<evidence type="ECO:0000313" key="2">
    <source>
        <dbReference type="Proteomes" id="UP000296201"/>
    </source>
</evidence>
<sequence length="141" mass="16612">MEYIKQKEMPDIEAEKAYEQGFYIEAIQILHGFMENQAQSLLTLVGCVHFDSKQDEVYDLSDTLGFNAVLKVLFILNQISKEQFDKFNKLNSLRNKIVHQLYKEPYDKIYEGVPKHEYDHVFHGMLEELYVLTRKCEEVVG</sequence>
<gene>
    <name evidence="1" type="ORF">GHNINEIG_01073</name>
</gene>
<name>A0A4P7P1C5_9GAMM</name>
<evidence type="ECO:0008006" key="3">
    <source>
        <dbReference type="Google" id="ProtNLM"/>
    </source>
</evidence>
<dbReference type="Proteomes" id="UP000296201">
    <property type="component" value="Chromosome"/>
</dbReference>
<protein>
    <recommendedName>
        <fullName evidence="3">DUF86 domain-containing protein</fullName>
    </recommendedName>
</protein>
<dbReference type="InterPro" id="IPR038026">
    <property type="entry name" value="MtlR-like_sf"/>
</dbReference>